<keyword evidence="3" id="KW-1185">Reference proteome</keyword>
<reference evidence="2" key="1">
    <citation type="submission" date="2020-09" db="EMBL/GenBank/DDBJ databases">
        <authorList>
            <person name="Kim M.K."/>
        </authorList>
    </citation>
    <scope>NUCLEOTIDE SEQUENCE</scope>
    <source>
        <strain evidence="2">BT704</strain>
    </source>
</reference>
<protein>
    <submittedName>
        <fullName evidence="2">TMF family protein</fullName>
    </submittedName>
</protein>
<keyword evidence="1" id="KW-0175">Coiled coil</keyword>
<evidence type="ECO:0000313" key="3">
    <source>
        <dbReference type="Proteomes" id="UP000653797"/>
    </source>
</evidence>
<accession>A0A927B0Y2</accession>
<proteinExistence type="predicted"/>
<feature type="coiled-coil region" evidence="1">
    <location>
        <begin position="470"/>
        <end position="500"/>
    </location>
</feature>
<dbReference type="InterPro" id="IPR011004">
    <property type="entry name" value="Trimer_LpxA-like_sf"/>
</dbReference>
<organism evidence="2 3">
    <name type="scientific">Spirosoma validum</name>
    <dbReference type="NCBI Taxonomy" id="2771355"/>
    <lineage>
        <taxon>Bacteria</taxon>
        <taxon>Pseudomonadati</taxon>
        <taxon>Bacteroidota</taxon>
        <taxon>Cytophagia</taxon>
        <taxon>Cytophagales</taxon>
        <taxon>Cytophagaceae</taxon>
        <taxon>Spirosoma</taxon>
    </lineage>
</organism>
<evidence type="ECO:0000256" key="1">
    <source>
        <dbReference type="SAM" id="Coils"/>
    </source>
</evidence>
<dbReference type="Proteomes" id="UP000653797">
    <property type="component" value="Unassembled WGS sequence"/>
</dbReference>
<name>A0A927B0Y2_9BACT</name>
<evidence type="ECO:0000313" key="2">
    <source>
        <dbReference type="EMBL" id="MBD2753514.1"/>
    </source>
</evidence>
<comment type="caution">
    <text evidence="2">The sequence shown here is derived from an EMBL/GenBank/DDBJ whole genome shotgun (WGS) entry which is preliminary data.</text>
</comment>
<dbReference type="AlphaFoldDB" id="A0A927B0Y2"/>
<gene>
    <name evidence="2" type="ORF">IC230_11475</name>
</gene>
<sequence length="500" mass="51064">MQTGYYTTTGVNNSFLGTSAGQNNSTGSGNTFIGSQAGYTNTTGSDNSFIGKEAGRFNSTGIQNTFTGTFAGFSNSAGSDNAFIGYSAGLANTTGNTNTFIGSQAGRVNTTGNSNSFVGAQAGLNNTTGVSNAFFGASAGQNNSTGDGNAFLGFSAGQYNTTGAGNTFTGGNAGPLNTTGSYNAFTGYGAGNLNTTGSNNAYVGNRAGATTTSGNGNTFMGSFSGYGNTTGGQNTYLGQNTGFIGNASGNNNVFIGYQAGVDAAGTVVNNAAAIGANAIVTQSNSIILGGTGSNVIKVGIGNTAPQNRLEITQGVANQSGLRFTNLTSSSPATLLNQTKFLTVNASGDVVLASSTNSARIGADAWQANGDNLQNTNAGGVVIGSGVSNTPAGYRLYVADGILTEKVKVAIKTTDDWSDRVFEKGYRLRSLDEVEQHIKQNGHLPGVPSADQVVKEGIDVGKMDAKLLEKVEELTLYMIELKKENQALRQEINKIAHKKAK</sequence>
<dbReference type="EMBL" id="JACXAA010000003">
    <property type="protein sequence ID" value="MBD2753514.1"/>
    <property type="molecule type" value="Genomic_DNA"/>
</dbReference>
<dbReference type="SUPFAM" id="SSF51161">
    <property type="entry name" value="Trimeric LpxA-like enzymes"/>
    <property type="match status" value="1"/>
</dbReference>